<dbReference type="InterPro" id="IPR036942">
    <property type="entry name" value="Beta-barrel_TonB_sf"/>
</dbReference>
<sequence length="742" mass="81037">MPHPARSLPARRRHALGHTPRFTPLTLALAGLFALGTGAAAHADGGAPDGETAVTLGTVTVSARRAEEQLKDIPFSVTAISGEEAEARRLHSLEDVLRQTPGVDFVTNMGVANTTLRIRGVGALQKVSGDDTSVILNVDGMPMSASSATLNVLDVERVEVLKGPQGTLFGRNSEAGAVNIVTRKPTRWFEGQVRAEIGQDHHRLVEGVVSGPLSDSVAARVALRSSGIDNHIENARDGKPLNKPREQTGRASLLWQIGADTTLNFSAGREVQKHRDWVYLLHPYGDPAQIDGPPGGESNRRAVNRYNAELMHNFERSVLTLLSGYSRTHHDSTTPIYEGRTYTQLIGFAPDASWSSVVREKAWNHEVRLASAPQARVFWVVGLNSYRADRSLDRIDSYDTFYPDNPTASDTFRDFTTDADAIFAEATYPLTDATKLTLGGRYTREKKTYKALWIASPDNSSPIREARDNQKLSDNYATGRVALGHALSPQLNVYGIYARGYKAGGFDDEGTNFTALQPDTPYKAATVNSYETGLKFESADKRLAWNTALFLNRVKNDHMLMFDPMTMATNKDNRDTESRGLEVDAQWRATRGLTLSGGIAYTRARIKGTGSAGAASDVHSGNGVPEVPRWGATLSATYETALPAMLGMANPRLNAKLTNRYVGKRPADPQNTFDLKAYNKLDLRLGLQQGGTEIYLWADNLLDERYDLYGYYIAPYFPGGSDARIGAPGRGRSLGVGISVMF</sequence>
<dbReference type="InterPro" id="IPR039426">
    <property type="entry name" value="TonB-dep_rcpt-like"/>
</dbReference>
<keyword evidence="8 12" id="KW-0798">TonB box</keyword>
<organism evidence="16 17">
    <name type="scientific">Pseudothauera nasutitermitis</name>
    <dbReference type="NCBI Taxonomy" id="2565930"/>
    <lineage>
        <taxon>Bacteria</taxon>
        <taxon>Pseudomonadati</taxon>
        <taxon>Pseudomonadota</taxon>
        <taxon>Betaproteobacteria</taxon>
        <taxon>Rhodocyclales</taxon>
        <taxon>Zoogloeaceae</taxon>
        <taxon>Pseudothauera</taxon>
    </lineage>
</organism>
<keyword evidence="2 11" id="KW-0813">Transport</keyword>
<keyword evidence="16" id="KW-0675">Receptor</keyword>
<dbReference type="OrthoDB" id="8538693at2"/>
<evidence type="ECO:0000256" key="10">
    <source>
        <dbReference type="ARBA" id="ARBA00023237"/>
    </source>
</evidence>
<keyword evidence="13" id="KW-0732">Signal</keyword>
<comment type="similarity">
    <text evidence="11 12">Belongs to the TonB-dependent receptor family.</text>
</comment>
<name>A0A4V3WB18_9RHOO</name>
<dbReference type="PANTHER" id="PTHR32552:SF81">
    <property type="entry name" value="TONB-DEPENDENT OUTER MEMBRANE RECEPTOR"/>
    <property type="match status" value="1"/>
</dbReference>
<evidence type="ECO:0000259" key="14">
    <source>
        <dbReference type="Pfam" id="PF00593"/>
    </source>
</evidence>
<proteinExistence type="inferred from homology"/>
<evidence type="ECO:0000313" key="16">
    <source>
        <dbReference type="EMBL" id="THF61545.1"/>
    </source>
</evidence>
<feature type="chain" id="PRO_5020208741" evidence="13">
    <location>
        <begin position="44"/>
        <end position="742"/>
    </location>
</feature>
<dbReference type="AlphaFoldDB" id="A0A4V3WB18"/>
<evidence type="ECO:0000313" key="17">
    <source>
        <dbReference type="Proteomes" id="UP000308430"/>
    </source>
</evidence>
<dbReference type="GO" id="GO:0006826">
    <property type="term" value="P:iron ion transport"/>
    <property type="evidence" value="ECO:0007669"/>
    <property type="project" value="UniProtKB-KW"/>
</dbReference>
<evidence type="ECO:0000256" key="11">
    <source>
        <dbReference type="PROSITE-ProRule" id="PRU01360"/>
    </source>
</evidence>
<evidence type="ECO:0000256" key="2">
    <source>
        <dbReference type="ARBA" id="ARBA00022448"/>
    </source>
</evidence>
<dbReference type="SUPFAM" id="SSF56935">
    <property type="entry name" value="Porins"/>
    <property type="match status" value="1"/>
</dbReference>
<dbReference type="GO" id="GO:0009279">
    <property type="term" value="C:cell outer membrane"/>
    <property type="evidence" value="ECO:0007669"/>
    <property type="project" value="UniProtKB-SubCell"/>
</dbReference>
<accession>A0A4V3WB18</accession>
<evidence type="ECO:0000256" key="7">
    <source>
        <dbReference type="ARBA" id="ARBA00023065"/>
    </source>
</evidence>
<evidence type="ECO:0000256" key="6">
    <source>
        <dbReference type="ARBA" id="ARBA00023004"/>
    </source>
</evidence>
<keyword evidence="17" id="KW-1185">Reference proteome</keyword>
<dbReference type="CDD" id="cd01347">
    <property type="entry name" value="ligand_gated_channel"/>
    <property type="match status" value="1"/>
</dbReference>
<keyword evidence="5 11" id="KW-0812">Transmembrane</keyword>
<comment type="subcellular location">
    <subcellularLocation>
        <location evidence="1 11">Cell outer membrane</location>
        <topology evidence="1 11">Multi-pass membrane protein</topology>
    </subcellularLocation>
</comment>
<keyword evidence="7" id="KW-0406">Ion transport</keyword>
<dbReference type="PROSITE" id="PS52016">
    <property type="entry name" value="TONB_DEPENDENT_REC_3"/>
    <property type="match status" value="1"/>
</dbReference>
<evidence type="ECO:0000256" key="1">
    <source>
        <dbReference type="ARBA" id="ARBA00004571"/>
    </source>
</evidence>
<evidence type="ECO:0000259" key="15">
    <source>
        <dbReference type="Pfam" id="PF07715"/>
    </source>
</evidence>
<dbReference type="Gene3D" id="2.40.170.20">
    <property type="entry name" value="TonB-dependent receptor, beta-barrel domain"/>
    <property type="match status" value="1"/>
</dbReference>
<evidence type="ECO:0000256" key="13">
    <source>
        <dbReference type="SAM" id="SignalP"/>
    </source>
</evidence>
<dbReference type="Pfam" id="PF00593">
    <property type="entry name" value="TonB_dep_Rec_b-barrel"/>
    <property type="match status" value="1"/>
</dbReference>
<protein>
    <submittedName>
        <fullName evidence="16">TonB-dependent receptor</fullName>
    </submittedName>
</protein>
<dbReference type="Proteomes" id="UP000308430">
    <property type="component" value="Unassembled WGS sequence"/>
</dbReference>
<dbReference type="PANTHER" id="PTHR32552">
    <property type="entry name" value="FERRICHROME IRON RECEPTOR-RELATED"/>
    <property type="match status" value="1"/>
</dbReference>
<feature type="signal peptide" evidence="13">
    <location>
        <begin position="1"/>
        <end position="43"/>
    </location>
</feature>
<comment type="caution">
    <text evidence="16">The sequence shown here is derived from an EMBL/GenBank/DDBJ whole genome shotgun (WGS) entry which is preliminary data.</text>
</comment>
<evidence type="ECO:0000256" key="3">
    <source>
        <dbReference type="ARBA" id="ARBA00022452"/>
    </source>
</evidence>
<keyword evidence="3 11" id="KW-1134">Transmembrane beta strand</keyword>
<keyword evidence="4" id="KW-0410">Iron transport</keyword>
<feature type="domain" description="TonB-dependent receptor plug" evidence="15">
    <location>
        <begin position="70"/>
        <end position="176"/>
    </location>
</feature>
<evidence type="ECO:0000256" key="9">
    <source>
        <dbReference type="ARBA" id="ARBA00023136"/>
    </source>
</evidence>
<dbReference type="EMBL" id="SSOC01000009">
    <property type="protein sequence ID" value="THF61545.1"/>
    <property type="molecule type" value="Genomic_DNA"/>
</dbReference>
<keyword evidence="6" id="KW-0408">Iron</keyword>
<evidence type="ECO:0000256" key="12">
    <source>
        <dbReference type="RuleBase" id="RU003357"/>
    </source>
</evidence>
<evidence type="ECO:0000256" key="4">
    <source>
        <dbReference type="ARBA" id="ARBA00022496"/>
    </source>
</evidence>
<keyword evidence="10 11" id="KW-0998">Cell outer membrane</keyword>
<dbReference type="Pfam" id="PF07715">
    <property type="entry name" value="Plug"/>
    <property type="match status" value="1"/>
</dbReference>
<feature type="domain" description="TonB-dependent receptor-like beta-barrel" evidence="14">
    <location>
        <begin position="288"/>
        <end position="701"/>
    </location>
</feature>
<gene>
    <name evidence="16" type="ORF">E6C76_20770</name>
</gene>
<reference evidence="16 17" key="1">
    <citation type="submission" date="2019-04" db="EMBL/GenBank/DDBJ databases">
        <title>Azoarcus nasutitermitis sp. nov. isolated from termite nest.</title>
        <authorList>
            <person name="Lin S.-Y."/>
            <person name="Hameed A."/>
            <person name="Hsu Y.-H."/>
            <person name="Young C.-C."/>
        </authorList>
    </citation>
    <scope>NUCLEOTIDE SEQUENCE [LARGE SCALE GENOMIC DNA]</scope>
    <source>
        <strain evidence="16 17">CC-YHH838</strain>
    </source>
</reference>
<keyword evidence="9 11" id="KW-0472">Membrane</keyword>
<dbReference type="InterPro" id="IPR000531">
    <property type="entry name" value="Beta-barrel_TonB"/>
</dbReference>
<dbReference type="InterPro" id="IPR012910">
    <property type="entry name" value="Plug_dom"/>
</dbReference>
<evidence type="ECO:0000256" key="5">
    <source>
        <dbReference type="ARBA" id="ARBA00022692"/>
    </source>
</evidence>
<evidence type="ECO:0000256" key="8">
    <source>
        <dbReference type="ARBA" id="ARBA00023077"/>
    </source>
</evidence>